<protein>
    <submittedName>
        <fullName evidence="2">Uncharacterized protein</fullName>
    </submittedName>
</protein>
<evidence type="ECO:0000313" key="3">
    <source>
        <dbReference type="Proteomes" id="UP000792457"/>
    </source>
</evidence>
<sequence>MSFTMPYTDKYKKKGSRYEDERSLRAAVKERERREARRNDFVNRRNIEEDILKPLAENITDNIKGKINLRLLQWKQKKERERQEAMEKKKKKPPFVVGVVRHEMVPKFPSPVNLGKRNKSIKMMANSITMKLRQVMVEKSFAPICHEFKAPSSVIPILMVPSKSKQNHDHLSNKRLKKEPKQRNSKGKPNSNKIITSKQNEVKPRRSARLTSKTKEAPEGRNSPEIKNSVVPVLNSIEESGNQNVISEEEVKSDLLSHPLMFAASFSPFICRARGKDRHQSPAKKPETPIRSRVHNYGGRVRCKILTPILNIITKYPSLSLTFL</sequence>
<dbReference type="AlphaFoldDB" id="A0A8K0P8T9"/>
<dbReference type="EMBL" id="KZ309164">
    <property type="protein sequence ID" value="KAG8237397.1"/>
    <property type="molecule type" value="Genomic_DNA"/>
</dbReference>
<gene>
    <name evidence="2" type="ORF">J437_LFUL013033</name>
</gene>
<evidence type="ECO:0000256" key="1">
    <source>
        <dbReference type="SAM" id="MobiDB-lite"/>
    </source>
</evidence>
<feature type="region of interest" description="Disordered" evidence="1">
    <location>
        <begin position="163"/>
        <end position="230"/>
    </location>
</feature>
<keyword evidence="3" id="KW-1185">Reference proteome</keyword>
<name>A0A8K0P8T9_LADFU</name>
<accession>A0A8K0P8T9</accession>
<comment type="caution">
    <text evidence="2">The sequence shown here is derived from an EMBL/GenBank/DDBJ whole genome shotgun (WGS) entry which is preliminary data.</text>
</comment>
<reference evidence="2" key="1">
    <citation type="submission" date="2013-04" db="EMBL/GenBank/DDBJ databases">
        <authorList>
            <person name="Qu J."/>
            <person name="Murali S.C."/>
            <person name="Bandaranaike D."/>
            <person name="Bellair M."/>
            <person name="Blankenburg K."/>
            <person name="Chao H."/>
            <person name="Dinh H."/>
            <person name="Doddapaneni H."/>
            <person name="Downs B."/>
            <person name="Dugan-Rocha S."/>
            <person name="Elkadiri S."/>
            <person name="Gnanaolivu R.D."/>
            <person name="Hernandez B."/>
            <person name="Javaid M."/>
            <person name="Jayaseelan J.C."/>
            <person name="Lee S."/>
            <person name="Li M."/>
            <person name="Ming W."/>
            <person name="Munidasa M."/>
            <person name="Muniz J."/>
            <person name="Nguyen L."/>
            <person name="Ongeri F."/>
            <person name="Osuji N."/>
            <person name="Pu L.-L."/>
            <person name="Puazo M."/>
            <person name="Qu C."/>
            <person name="Quiroz J."/>
            <person name="Raj R."/>
            <person name="Weissenberger G."/>
            <person name="Xin Y."/>
            <person name="Zou X."/>
            <person name="Han Y."/>
            <person name="Richards S."/>
            <person name="Worley K."/>
            <person name="Muzny D."/>
            <person name="Gibbs R."/>
        </authorList>
    </citation>
    <scope>NUCLEOTIDE SEQUENCE</scope>
    <source>
        <strain evidence="2">Sampled in the wild</strain>
    </source>
</reference>
<evidence type="ECO:0000313" key="2">
    <source>
        <dbReference type="EMBL" id="KAG8237397.1"/>
    </source>
</evidence>
<feature type="compositionally biased region" description="Basic residues" evidence="1">
    <location>
        <begin position="173"/>
        <end position="186"/>
    </location>
</feature>
<feature type="compositionally biased region" description="Basic and acidic residues" evidence="1">
    <location>
        <begin position="16"/>
        <end position="37"/>
    </location>
</feature>
<dbReference type="Proteomes" id="UP000792457">
    <property type="component" value="Unassembled WGS sequence"/>
</dbReference>
<feature type="compositionally biased region" description="Basic and acidic residues" evidence="1">
    <location>
        <begin position="213"/>
        <end position="224"/>
    </location>
</feature>
<organism evidence="2 3">
    <name type="scientific">Ladona fulva</name>
    <name type="common">Scarce chaser dragonfly</name>
    <name type="synonym">Libellula fulva</name>
    <dbReference type="NCBI Taxonomy" id="123851"/>
    <lineage>
        <taxon>Eukaryota</taxon>
        <taxon>Metazoa</taxon>
        <taxon>Ecdysozoa</taxon>
        <taxon>Arthropoda</taxon>
        <taxon>Hexapoda</taxon>
        <taxon>Insecta</taxon>
        <taxon>Pterygota</taxon>
        <taxon>Palaeoptera</taxon>
        <taxon>Odonata</taxon>
        <taxon>Epiprocta</taxon>
        <taxon>Anisoptera</taxon>
        <taxon>Libelluloidea</taxon>
        <taxon>Libellulidae</taxon>
        <taxon>Ladona</taxon>
    </lineage>
</organism>
<proteinExistence type="predicted"/>
<feature type="region of interest" description="Disordered" evidence="1">
    <location>
        <begin position="1"/>
        <end position="37"/>
    </location>
</feature>
<feature type="compositionally biased region" description="Polar residues" evidence="1">
    <location>
        <begin position="187"/>
        <end position="199"/>
    </location>
</feature>
<reference evidence="2" key="2">
    <citation type="submission" date="2017-10" db="EMBL/GenBank/DDBJ databases">
        <title>Ladona fulva Genome sequencing and assembly.</title>
        <authorList>
            <person name="Murali S."/>
            <person name="Richards S."/>
            <person name="Bandaranaike D."/>
            <person name="Bellair M."/>
            <person name="Blankenburg K."/>
            <person name="Chao H."/>
            <person name="Dinh H."/>
            <person name="Doddapaneni H."/>
            <person name="Dugan-Rocha S."/>
            <person name="Elkadiri S."/>
            <person name="Gnanaolivu R."/>
            <person name="Hernandez B."/>
            <person name="Skinner E."/>
            <person name="Javaid M."/>
            <person name="Lee S."/>
            <person name="Li M."/>
            <person name="Ming W."/>
            <person name="Munidasa M."/>
            <person name="Muniz J."/>
            <person name="Nguyen L."/>
            <person name="Hughes D."/>
            <person name="Osuji N."/>
            <person name="Pu L.-L."/>
            <person name="Puazo M."/>
            <person name="Qu C."/>
            <person name="Quiroz J."/>
            <person name="Raj R."/>
            <person name="Weissenberger G."/>
            <person name="Xin Y."/>
            <person name="Zou X."/>
            <person name="Han Y."/>
            <person name="Worley K."/>
            <person name="Muzny D."/>
            <person name="Gibbs R."/>
        </authorList>
    </citation>
    <scope>NUCLEOTIDE SEQUENCE</scope>
    <source>
        <strain evidence="2">Sampled in the wild</strain>
    </source>
</reference>